<reference evidence="7 8" key="1">
    <citation type="journal article" date="2019" name="Sci. Rep.">
        <title>Nanopore sequencing improves the draft genome of the human pathogenic amoeba Naegleria fowleri.</title>
        <authorList>
            <person name="Liechti N."/>
            <person name="Schurch N."/>
            <person name="Bruggmann R."/>
            <person name="Wittwer M."/>
        </authorList>
    </citation>
    <scope>NUCLEOTIDE SEQUENCE [LARGE SCALE GENOMIC DNA]</scope>
    <source>
        <strain evidence="7 8">ATCC 30894</strain>
    </source>
</reference>
<keyword evidence="8" id="KW-1185">Reference proteome</keyword>
<gene>
    <name evidence="7" type="ORF">FDP41_005547</name>
    <name evidence="6" type="ORF">FDP41_010118</name>
</gene>
<dbReference type="OMA" id="QIEWLDQ"/>
<keyword evidence="3 4" id="KW-0408">Iron</keyword>
<feature type="binding site" evidence="4">
    <location>
        <position position="75"/>
    </location>
    <ligand>
        <name>Fe cation</name>
        <dbReference type="ChEBI" id="CHEBI:24875"/>
        <label>2</label>
    </ligand>
</feature>
<evidence type="ECO:0000313" key="6">
    <source>
        <dbReference type="EMBL" id="KAF0971589.1"/>
    </source>
</evidence>
<dbReference type="PRINTS" id="PR00186">
    <property type="entry name" value="HEMERYTHRIN"/>
</dbReference>
<dbReference type="InterPro" id="IPR050669">
    <property type="entry name" value="Hemerythrin"/>
</dbReference>
<dbReference type="VEuPathDB" id="AmoebaDB:NfTy_067100"/>
<dbReference type="Gene3D" id="1.20.120.50">
    <property type="entry name" value="Hemerythrin-like"/>
    <property type="match status" value="1"/>
</dbReference>
<dbReference type="NCBIfam" id="NF033749">
    <property type="entry name" value="bact_hemeryth"/>
    <property type="match status" value="1"/>
</dbReference>
<feature type="binding site" evidence="4">
    <location>
        <position position="112"/>
    </location>
    <ligand>
        <name>Fe cation</name>
        <dbReference type="ChEBI" id="CHEBI:24875"/>
        <label>2</label>
    </ligand>
</feature>
<dbReference type="InterPro" id="IPR002063">
    <property type="entry name" value="Haemerythrin"/>
</dbReference>
<evidence type="ECO:0000256" key="2">
    <source>
        <dbReference type="ARBA" id="ARBA00022723"/>
    </source>
</evidence>
<dbReference type="SMR" id="A0A6A5BCB0"/>
<feature type="binding site" evidence="4">
    <location>
        <position position="79"/>
    </location>
    <ligand>
        <name>Fe cation</name>
        <dbReference type="ChEBI" id="CHEBI:24875"/>
        <label>2</label>
    </ligand>
</feature>
<dbReference type="AlphaFoldDB" id="A0A6A5BCB0"/>
<proteinExistence type="inferred from homology"/>
<evidence type="ECO:0000256" key="1">
    <source>
        <dbReference type="ARBA" id="ARBA00010587"/>
    </source>
</evidence>
<name>A0A6A5BCB0_NAEFO</name>
<dbReference type="Proteomes" id="UP000444721">
    <property type="component" value="Unassembled WGS sequence"/>
</dbReference>
<dbReference type="InterPro" id="IPR016131">
    <property type="entry name" value="Haemerythrin_Fe_BS"/>
</dbReference>
<sequence length="119" mass="13403">MATTIPSPFNWDSSFCVGNNELNEQHKKLFALINALDANRSSASALKELLDFVVMHFKAEEDLFAKVNFSDSTSHKETHDKFVQDALGLKTVGDAEIQFIKQWLVNHIKGSDMKYKGVL</sequence>
<dbReference type="InterPro" id="IPR012827">
    <property type="entry name" value="Hemerythrin_metal-bd"/>
</dbReference>
<dbReference type="SUPFAM" id="SSF47188">
    <property type="entry name" value="Hemerythrin-like"/>
    <property type="match status" value="1"/>
</dbReference>
<dbReference type="CDD" id="cd12107">
    <property type="entry name" value="Hemerythrin"/>
    <property type="match status" value="1"/>
</dbReference>
<accession>A0A6A5BCB0</accession>
<dbReference type="PIRSF" id="PIRSF002033">
    <property type="entry name" value="Hemerythrin"/>
    <property type="match status" value="1"/>
</dbReference>
<feature type="binding site" evidence="4">
    <location>
        <position position="112"/>
    </location>
    <ligand>
        <name>Fe cation</name>
        <dbReference type="ChEBI" id="CHEBI:24875"/>
        <label>1</label>
    </ligand>
</feature>
<keyword evidence="2 4" id="KW-0479">Metal-binding</keyword>
<feature type="domain" description="Hemerythrin-like" evidence="5">
    <location>
        <begin position="19"/>
        <end position="117"/>
    </location>
</feature>
<dbReference type="GeneID" id="68112765"/>
<comment type="similarity">
    <text evidence="1">Belongs to the hemerythrin family.</text>
</comment>
<feature type="binding site" evidence="4">
    <location>
        <position position="107"/>
    </location>
    <ligand>
        <name>Fe cation</name>
        <dbReference type="ChEBI" id="CHEBI:24875"/>
        <label>2</label>
    </ligand>
</feature>
<dbReference type="PROSITE" id="PS00550">
    <property type="entry name" value="HEMERYTHRINS"/>
    <property type="match status" value="1"/>
</dbReference>
<evidence type="ECO:0000313" key="7">
    <source>
        <dbReference type="EMBL" id="KAF0975553.1"/>
    </source>
</evidence>
<evidence type="ECO:0000256" key="3">
    <source>
        <dbReference type="ARBA" id="ARBA00023004"/>
    </source>
</evidence>
<dbReference type="InterPro" id="IPR012312">
    <property type="entry name" value="Hemerythrin-like"/>
</dbReference>
<organism evidence="7 8">
    <name type="scientific">Naegleria fowleri</name>
    <name type="common">Brain eating amoeba</name>
    <dbReference type="NCBI Taxonomy" id="5763"/>
    <lineage>
        <taxon>Eukaryota</taxon>
        <taxon>Discoba</taxon>
        <taxon>Heterolobosea</taxon>
        <taxon>Tetramitia</taxon>
        <taxon>Eutetramitia</taxon>
        <taxon>Vahlkampfiidae</taxon>
        <taxon>Naegleria</taxon>
    </lineage>
</organism>
<evidence type="ECO:0000313" key="8">
    <source>
        <dbReference type="Proteomes" id="UP000444721"/>
    </source>
</evidence>
<feature type="binding site" evidence="4">
    <location>
        <position position="60"/>
    </location>
    <ligand>
        <name>Fe cation</name>
        <dbReference type="ChEBI" id="CHEBI:24875"/>
        <label>1</label>
    </ligand>
</feature>
<dbReference type="OrthoDB" id="10249344at2759"/>
<feature type="binding site" evidence="4">
    <location>
        <position position="26"/>
    </location>
    <ligand>
        <name>Fe cation</name>
        <dbReference type="ChEBI" id="CHEBI:24875"/>
        <label>1</label>
    </ligand>
</feature>
<dbReference type="VEuPathDB" id="AmoebaDB:FDP41_005547"/>
<evidence type="ECO:0000259" key="5">
    <source>
        <dbReference type="Pfam" id="PF01814"/>
    </source>
</evidence>
<dbReference type="EMBL" id="VFQX01000044">
    <property type="protein sequence ID" value="KAF0975553.1"/>
    <property type="molecule type" value="Genomic_DNA"/>
</dbReference>
<dbReference type="NCBIfam" id="TIGR00058">
    <property type="entry name" value="Hemerythrin"/>
    <property type="match status" value="1"/>
</dbReference>
<comment type="caution">
    <text evidence="7">The sequence shown here is derived from an EMBL/GenBank/DDBJ whole genome shotgun (WGS) entry which is preliminary data.</text>
</comment>
<dbReference type="EMBL" id="VFQX01000075">
    <property type="protein sequence ID" value="KAF0971589.1"/>
    <property type="molecule type" value="Genomic_DNA"/>
</dbReference>
<dbReference type="RefSeq" id="XP_044560266.1">
    <property type="nucleotide sequence ID" value="XM_044709083.1"/>
</dbReference>
<dbReference type="Pfam" id="PF01814">
    <property type="entry name" value="Hemerythrin"/>
    <property type="match status" value="1"/>
</dbReference>
<protein>
    <recommendedName>
        <fullName evidence="5">Hemerythrin-like domain-containing protein</fullName>
    </recommendedName>
</protein>
<evidence type="ECO:0000256" key="4">
    <source>
        <dbReference type="PIRSR" id="PIRSR002033-1"/>
    </source>
</evidence>
<dbReference type="VEuPathDB" id="AmoebaDB:NF0127030"/>
<dbReference type="VEuPathDB" id="AmoebaDB:FDP41_010118"/>
<dbReference type="PANTHER" id="PTHR37164:SF1">
    <property type="entry name" value="BACTERIOHEMERYTHRIN"/>
    <property type="match status" value="1"/>
</dbReference>
<dbReference type="NCBIfam" id="TIGR02481">
    <property type="entry name" value="hemeryth_dom"/>
    <property type="match status" value="1"/>
</dbReference>
<dbReference type="InterPro" id="IPR035938">
    <property type="entry name" value="Hemerythrin-like_sf"/>
</dbReference>
<dbReference type="GO" id="GO:0005506">
    <property type="term" value="F:iron ion binding"/>
    <property type="evidence" value="ECO:0007669"/>
    <property type="project" value="InterPro"/>
</dbReference>
<feature type="binding site" evidence="4">
    <location>
        <position position="60"/>
    </location>
    <ligand>
        <name>Fe cation</name>
        <dbReference type="ChEBI" id="CHEBI:24875"/>
        <label>2</label>
    </ligand>
</feature>
<dbReference type="PANTHER" id="PTHR37164">
    <property type="entry name" value="BACTERIOHEMERYTHRIN"/>
    <property type="match status" value="1"/>
</dbReference>
<feature type="binding site" evidence="4">
    <location>
        <position position="56"/>
    </location>
    <ligand>
        <name>Fe cation</name>
        <dbReference type="ChEBI" id="CHEBI:24875"/>
        <label>1</label>
    </ligand>
</feature>